<proteinExistence type="predicted"/>
<protein>
    <recommendedName>
        <fullName evidence="7">Bzip transcription factor</fullName>
    </recommendedName>
</protein>
<dbReference type="Proteomes" id="UP000602510">
    <property type="component" value="Unassembled WGS sequence"/>
</dbReference>
<dbReference type="Proteomes" id="UP000704712">
    <property type="component" value="Unassembled WGS sequence"/>
</dbReference>
<feature type="compositionally biased region" description="Polar residues" evidence="2">
    <location>
        <begin position="1"/>
        <end position="24"/>
    </location>
</feature>
<feature type="region of interest" description="Disordered" evidence="2">
    <location>
        <begin position="1"/>
        <end position="26"/>
    </location>
</feature>
<evidence type="ECO:0000313" key="3">
    <source>
        <dbReference type="EMBL" id="KAF4041747.1"/>
    </source>
</evidence>
<evidence type="ECO:0000313" key="6">
    <source>
        <dbReference type="Proteomes" id="UP000602510"/>
    </source>
</evidence>
<feature type="coiled-coil region" evidence="1">
    <location>
        <begin position="143"/>
        <end position="177"/>
    </location>
</feature>
<sequence length="370" mass="42271">MTDSRFFTSSSSLKEQGTAHSTPMNDYAFQPPNSQLLSDRVIGGVVERSWSSQRSIAPQISAEIRPGTSVYRSQRPGVQGEREFSLKRTSRGPWETHRDTASSLKSVPNLLTTEDQYLAFAKVAISEKIRLRELRRMRQVRYRKKKENYVTRMDEEAAQLRQEIEKLEQRRRSLATGVPTEMNVWSVVAEFFRLFRYGMPEPPFEAQSESQSEAQLEFIRTSFTADVAFNASYGVDKMIENWQQTSRWFPSIEVELEGLDKGPAGSLVATTTTTISISEQTLGSVFPHLLYPRDTLADTLLDQTLTMQGSMHFEWDDSCHRITRVTSLSDMLTPMLHFLGGLEEVARVFQQAAVTPDLQARRMQCKFTLR</sequence>
<dbReference type="EMBL" id="JAACNO010000694">
    <property type="protein sequence ID" value="KAF4145722.1"/>
    <property type="molecule type" value="Genomic_DNA"/>
</dbReference>
<evidence type="ECO:0000313" key="4">
    <source>
        <dbReference type="EMBL" id="KAF4130040.1"/>
    </source>
</evidence>
<dbReference type="AlphaFoldDB" id="A0A833SW76"/>
<keyword evidence="6" id="KW-1185">Reference proteome</keyword>
<gene>
    <name evidence="3" type="ORF">GN244_ATG06066</name>
    <name evidence="5" type="ORF">GN958_ATG05089</name>
    <name evidence="4" type="ORF">GN958_ATG20769</name>
</gene>
<evidence type="ECO:0008006" key="7">
    <source>
        <dbReference type="Google" id="ProtNLM"/>
    </source>
</evidence>
<dbReference type="CDD" id="cd14686">
    <property type="entry name" value="bZIP"/>
    <property type="match status" value="1"/>
</dbReference>
<organism evidence="3 6">
    <name type="scientific">Phytophthora infestans</name>
    <name type="common">Potato late blight agent</name>
    <name type="synonym">Botrytis infestans</name>
    <dbReference type="NCBI Taxonomy" id="4787"/>
    <lineage>
        <taxon>Eukaryota</taxon>
        <taxon>Sar</taxon>
        <taxon>Stramenopiles</taxon>
        <taxon>Oomycota</taxon>
        <taxon>Peronosporomycetes</taxon>
        <taxon>Peronosporales</taxon>
        <taxon>Peronosporaceae</taxon>
        <taxon>Phytophthora</taxon>
    </lineage>
</organism>
<keyword evidence="1" id="KW-0175">Coiled coil</keyword>
<name>A0A833SW76_PHYIN</name>
<dbReference type="EMBL" id="WSZM01000115">
    <property type="protein sequence ID" value="KAF4041747.1"/>
    <property type="molecule type" value="Genomic_DNA"/>
</dbReference>
<evidence type="ECO:0000313" key="5">
    <source>
        <dbReference type="EMBL" id="KAF4145722.1"/>
    </source>
</evidence>
<reference evidence="3" key="1">
    <citation type="submission" date="2020-04" db="EMBL/GenBank/DDBJ databases">
        <title>Hybrid Assembly of Korean Phytophthora infestans isolates.</title>
        <authorList>
            <person name="Prokchorchik M."/>
            <person name="Lee Y."/>
            <person name="Seo J."/>
            <person name="Cho J.-H."/>
            <person name="Park Y.-E."/>
            <person name="Jang D.-C."/>
            <person name="Im J.-S."/>
            <person name="Choi J.-G."/>
            <person name="Park H.-J."/>
            <person name="Lee G.-B."/>
            <person name="Lee Y.-G."/>
            <person name="Hong S.-Y."/>
            <person name="Cho K."/>
            <person name="Sohn K.H."/>
        </authorList>
    </citation>
    <scope>NUCLEOTIDE SEQUENCE</scope>
    <source>
        <strain evidence="3">KR_1_A1</strain>
        <strain evidence="4">KR_2_A2</strain>
    </source>
</reference>
<accession>A0A833SW76</accession>
<dbReference type="EMBL" id="JAACNO010002884">
    <property type="protein sequence ID" value="KAF4130040.1"/>
    <property type="molecule type" value="Genomic_DNA"/>
</dbReference>
<comment type="caution">
    <text evidence="3">The sequence shown here is derived from an EMBL/GenBank/DDBJ whole genome shotgun (WGS) entry which is preliminary data.</text>
</comment>
<feature type="region of interest" description="Disordered" evidence="2">
    <location>
        <begin position="70"/>
        <end position="101"/>
    </location>
</feature>
<evidence type="ECO:0000256" key="1">
    <source>
        <dbReference type="SAM" id="Coils"/>
    </source>
</evidence>
<evidence type="ECO:0000256" key="2">
    <source>
        <dbReference type="SAM" id="MobiDB-lite"/>
    </source>
</evidence>